<name>A0A9P5WYC6_9AGAR</name>
<evidence type="ECO:0000313" key="2">
    <source>
        <dbReference type="EMBL" id="KAF9440141.1"/>
    </source>
</evidence>
<organism evidence="2 3">
    <name type="scientific">Macrolepiota fuliginosa MF-IS2</name>
    <dbReference type="NCBI Taxonomy" id="1400762"/>
    <lineage>
        <taxon>Eukaryota</taxon>
        <taxon>Fungi</taxon>
        <taxon>Dikarya</taxon>
        <taxon>Basidiomycota</taxon>
        <taxon>Agaricomycotina</taxon>
        <taxon>Agaricomycetes</taxon>
        <taxon>Agaricomycetidae</taxon>
        <taxon>Agaricales</taxon>
        <taxon>Agaricineae</taxon>
        <taxon>Agaricaceae</taxon>
        <taxon>Macrolepiota</taxon>
    </lineage>
</organism>
<comment type="caution">
    <text evidence="2">The sequence shown here is derived from an EMBL/GenBank/DDBJ whole genome shotgun (WGS) entry which is preliminary data.</text>
</comment>
<keyword evidence="3" id="KW-1185">Reference proteome</keyword>
<evidence type="ECO:0000256" key="1">
    <source>
        <dbReference type="SAM" id="MobiDB-lite"/>
    </source>
</evidence>
<dbReference type="EMBL" id="MU152816">
    <property type="protein sequence ID" value="KAF9440141.1"/>
    <property type="molecule type" value="Genomic_DNA"/>
</dbReference>
<gene>
    <name evidence="2" type="ORF">P691DRAFT_768208</name>
</gene>
<feature type="region of interest" description="Disordered" evidence="1">
    <location>
        <begin position="1"/>
        <end position="35"/>
    </location>
</feature>
<protein>
    <submittedName>
        <fullName evidence="2">Uncharacterized protein</fullName>
    </submittedName>
</protein>
<reference evidence="2" key="1">
    <citation type="submission" date="2020-11" db="EMBL/GenBank/DDBJ databases">
        <authorList>
            <consortium name="DOE Joint Genome Institute"/>
            <person name="Ahrendt S."/>
            <person name="Riley R."/>
            <person name="Andreopoulos W."/>
            <person name="Labutti K."/>
            <person name="Pangilinan J."/>
            <person name="Ruiz-Duenas F.J."/>
            <person name="Barrasa J.M."/>
            <person name="Sanchez-Garcia M."/>
            <person name="Camarero S."/>
            <person name="Miyauchi S."/>
            <person name="Serrano A."/>
            <person name="Linde D."/>
            <person name="Babiker R."/>
            <person name="Drula E."/>
            <person name="Ayuso-Fernandez I."/>
            <person name="Pacheco R."/>
            <person name="Padilla G."/>
            <person name="Ferreira P."/>
            <person name="Barriuso J."/>
            <person name="Kellner H."/>
            <person name="Castanera R."/>
            <person name="Alfaro M."/>
            <person name="Ramirez L."/>
            <person name="Pisabarro A.G."/>
            <person name="Kuo A."/>
            <person name="Tritt A."/>
            <person name="Lipzen A."/>
            <person name="He G."/>
            <person name="Yan M."/>
            <person name="Ng V."/>
            <person name="Cullen D."/>
            <person name="Martin F."/>
            <person name="Rosso M.-N."/>
            <person name="Henrissat B."/>
            <person name="Hibbett D."/>
            <person name="Martinez A.T."/>
            <person name="Grigoriev I.V."/>
        </authorList>
    </citation>
    <scope>NUCLEOTIDE SEQUENCE</scope>
    <source>
        <strain evidence="2">MF-IS2</strain>
    </source>
</reference>
<dbReference type="Proteomes" id="UP000807342">
    <property type="component" value="Unassembled WGS sequence"/>
</dbReference>
<dbReference type="AlphaFoldDB" id="A0A9P5WYC6"/>
<sequence length="164" mass="17143">MEPPAPTRAFSEAALQTPAPFHEASMPPPPPAAAASIPPASPCGCASYTGAAARNLNPAAPPFVRGPPCAPVAQPPAQAQQPVLSKCLKWPFFATRGPSCCQFFTKVPNIPSNTSLPTLVITANRALLRAKSTLKTSTLLRLLSQAGSSEHASPFWHLGLLLRS</sequence>
<accession>A0A9P5WYC6</accession>
<evidence type="ECO:0000313" key="3">
    <source>
        <dbReference type="Proteomes" id="UP000807342"/>
    </source>
</evidence>
<proteinExistence type="predicted"/>